<accession>A0A858RA54</accession>
<dbReference type="AlphaFoldDB" id="A0A858RA54"/>
<gene>
    <name evidence="9" type="primary">xth</name>
    <name evidence="9" type="ORF">HHL28_15815</name>
</gene>
<dbReference type="CDD" id="cd09086">
    <property type="entry name" value="ExoIII-like_AP-endo"/>
    <property type="match status" value="1"/>
</dbReference>
<dbReference type="EC" id="3.1.11.2" evidence="9"/>
<dbReference type="GO" id="GO:0006281">
    <property type="term" value="P:DNA repair"/>
    <property type="evidence" value="ECO:0007669"/>
    <property type="project" value="InterPro"/>
</dbReference>
<evidence type="ECO:0000256" key="5">
    <source>
        <dbReference type="PIRSR" id="PIRSR604808-1"/>
    </source>
</evidence>
<feature type="site" description="Important for catalytic activity" evidence="7">
    <location>
        <position position="224"/>
    </location>
</feature>
<dbReference type="Gene3D" id="3.60.10.10">
    <property type="entry name" value="Endonuclease/exonuclease/phosphatase"/>
    <property type="match status" value="1"/>
</dbReference>
<feature type="binding site" evidence="6">
    <location>
        <position position="34"/>
    </location>
    <ligand>
        <name>Mg(2+)</name>
        <dbReference type="ChEBI" id="CHEBI:18420"/>
        <label>1</label>
    </ligand>
</feature>
<dbReference type="NCBIfam" id="TIGR00633">
    <property type="entry name" value="xth"/>
    <property type="match status" value="1"/>
</dbReference>
<evidence type="ECO:0000256" key="6">
    <source>
        <dbReference type="PIRSR" id="PIRSR604808-2"/>
    </source>
</evidence>
<evidence type="ECO:0000256" key="1">
    <source>
        <dbReference type="ARBA" id="ARBA00007092"/>
    </source>
</evidence>
<dbReference type="NCBIfam" id="TIGR00195">
    <property type="entry name" value="exoDNase_III"/>
    <property type="match status" value="1"/>
</dbReference>
<reference evidence="9" key="1">
    <citation type="submission" date="2020-04" db="EMBL/GenBank/DDBJ databases">
        <title>A desert anoxygenic phototrophic bacterium fixes CO2 using RubisCO under aerobic conditions.</title>
        <authorList>
            <person name="Tang K."/>
        </authorList>
    </citation>
    <scope>NUCLEOTIDE SEQUENCE [LARGE SCALE GENOMIC DNA]</scope>
    <source>
        <strain evidence="9">MIMtkB3</strain>
    </source>
</reference>
<feature type="site" description="Transition state stabilizer" evidence="7">
    <location>
        <position position="152"/>
    </location>
</feature>
<feature type="binding site" evidence="6">
    <location>
        <position position="255"/>
    </location>
    <ligand>
        <name>Mg(2+)</name>
        <dbReference type="ChEBI" id="CHEBI:18420"/>
        <label>1</label>
    </ligand>
</feature>
<dbReference type="InterPro" id="IPR005135">
    <property type="entry name" value="Endo/exonuclease/phosphatase"/>
</dbReference>
<evidence type="ECO:0000256" key="2">
    <source>
        <dbReference type="ARBA" id="ARBA00022723"/>
    </source>
</evidence>
<dbReference type="GO" id="GO:0003677">
    <property type="term" value="F:DNA binding"/>
    <property type="evidence" value="ECO:0007669"/>
    <property type="project" value="InterPro"/>
</dbReference>
<dbReference type="PROSITE" id="PS00726">
    <property type="entry name" value="AP_NUCLEASE_F1_1"/>
    <property type="match status" value="1"/>
</dbReference>
<feature type="site" description="Interaction with DNA substrate" evidence="7">
    <location>
        <position position="255"/>
    </location>
</feature>
<comment type="similarity">
    <text evidence="1">Belongs to the DNA repair enzymes AP/ExoA family.</text>
</comment>
<dbReference type="Pfam" id="PF03372">
    <property type="entry name" value="Exo_endo_phos"/>
    <property type="match status" value="1"/>
</dbReference>
<dbReference type="InterPro" id="IPR004808">
    <property type="entry name" value="AP_endonuc_1"/>
</dbReference>
<evidence type="ECO:0000256" key="4">
    <source>
        <dbReference type="ARBA" id="ARBA00022842"/>
    </source>
</evidence>
<dbReference type="InterPro" id="IPR037493">
    <property type="entry name" value="ExoIII-like"/>
</dbReference>
<dbReference type="KEGG" id="acru:HHL28_15815"/>
<evidence type="ECO:0000256" key="7">
    <source>
        <dbReference type="PIRSR" id="PIRSR604808-3"/>
    </source>
</evidence>
<sequence>MRICTWNINSVRLRLPLVLKLLDEYRPDVLCLQETKVVDDSFPTAEFRDRGYVHIQIHGMKSYNGVAIISRLPLEGGDVKHWCEKQDCRHVLATLPGGIEVHNLYVPAGGDVPDPAVNDKFAHKLRFLDEMRDWFPANRSKDKPMVLVGDLNIAPLEHDVWSHKQLLDVVSHTPVEVEKLTALQDSLSWVDAVRRFVPANQKLYTWWSYRAADWEASDRGRRLDHIWVTPPLAGSLTGYQVLREARGWEPKPSDHVPVMVDLAV</sequence>
<keyword evidence="10" id="KW-1185">Reference proteome</keyword>
<protein>
    <submittedName>
        <fullName evidence="9">Exodeoxyribonuclease III</fullName>
        <ecNumber evidence="9">3.1.11.2</ecNumber>
    </submittedName>
</protein>
<dbReference type="PROSITE" id="PS51435">
    <property type="entry name" value="AP_NUCLEASE_F1_4"/>
    <property type="match status" value="1"/>
</dbReference>
<evidence type="ECO:0000259" key="8">
    <source>
        <dbReference type="Pfam" id="PF03372"/>
    </source>
</evidence>
<feature type="binding site" evidence="6">
    <location>
        <position position="7"/>
    </location>
    <ligand>
        <name>Mg(2+)</name>
        <dbReference type="ChEBI" id="CHEBI:18420"/>
        <label>1</label>
    </ligand>
</feature>
<dbReference type="InterPro" id="IPR036691">
    <property type="entry name" value="Endo/exonu/phosph_ase_sf"/>
</dbReference>
<keyword evidence="6" id="KW-0464">Manganese</keyword>
<dbReference type="GO" id="GO:0046872">
    <property type="term" value="F:metal ion binding"/>
    <property type="evidence" value="ECO:0007669"/>
    <property type="project" value="UniProtKB-KW"/>
</dbReference>
<feature type="binding site" evidence="6">
    <location>
        <position position="150"/>
    </location>
    <ligand>
        <name>Mg(2+)</name>
        <dbReference type="ChEBI" id="CHEBI:18420"/>
        <label>1</label>
    </ligand>
</feature>
<evidence type="ECO:0000256" key="3">
    <source>
        <dbReference type="ARBA" id="ARBA00022801"/>
    </source>
</evidence>
<feature type="active site" description="Proton acceptor" evidence="5">
    <location>
        <position position="255"/>
    </location>
</feature>
<name>A0A858RA54_9PROT</name>
<feature type="active site" description="Proton donor/acceptor" evidence="5">
    <location>
        <position position="150"/>
    </location>
</feature>
<evidence type="ECO:0000313" key="10">
    <source>
        <dbReference type="Proteomes" id="UP000501891"/>
    </source>
</evidence>
<dbReference type="SUPFAM" id="SSF56219">
    <property type="entry name" value="DNase I-like"/>
    <property type="match status" value="1"/>
</dbReference>
<dbReference type="PANTHER" id="PTHR43250:SF2">
    <property type="entry name" value="EXODEOXYRIBONUCLEASE III"/>
    <property type="match status" value="1"/>
</dbReference>
<organism evidence="9 10">
    <name type="scientific">Aerophototrophica crusticola</name>
    <dbReference type="NCBI Taxonomy" id="1709002"/>
    <lineage>
        <taxon>Bacteria</taxon>
        <taxon>Pseudomonadati</taxon>
        <taxon>Pseudomonadota</taxon>
        <taxon>Alphaproteobacteria</taxon>
        <taxon>Rhodospirillales</taxon>
        <taxon>Rhodospirillaceae</taxon>
        <taxon>Aerophototrophica</taxon>
    </lineage>
</organism>
<dbReference type="Proteomes" id="UP000501891">
    <property type="component" value="Chromosome"/>
</dbReference>
<keyword evidence="4 6" id="KW-0460">Magnesium</keyword>
<feature type="binding site" evidence="6">
    <location>
        <position position="152"/>
    </location>
    <ligand>
        <name>Mg(2+)</name>
        <dbReference type="ChEBI" id="CHEBI:18420"/>
        <label>1</label>
    </ligand>
</feature>
<dbReference type="PANTHER" id="PTHR43250">
    <property type="entry name" value="EXODEOXYRIBONUCLEASE III"/>
    <property type="match status" value="1"/>
</dbReference>
<keyword evidence="3 9" id="KW-0378">Hydrolase</keyword>
<dbReference type="EMBL" id="CP051775">
    <property type="protein sequence ID" value="QJE74345.1"/>
    <property type="molecule type" value="Genomic_DNA"/>
</dbReference>
<feature type="domain" description="Endonuclease/exonuclease/phosphatase" evidence="8">
    <location>
        <begin position="4"/>
        <end position="255"/>
    </location>
</feature>
<dbReference type="InterPro" id="IPR020847">
    <property type="entry name" value="AP_endonuclease_F1_BS"/>
</dbReference>
<keyword evidence="2 6" id="KW-0479">Metal-binding</keyword>
<feature type="active site" evidence="5">
    <location>
        <position position="105"/>
    </location>
</feature>
<evidence type="ECO:0000313" key="9">
    <source>
        <dbReference type="EMBL" id="QJE74345.1"/>
    </source>
</evidence>
<feature type="binding site" evidence="6">
    <location>
        <position position="254"/>
    </location>
    <ligand>
        <name>Mg(2+)</name>
        <dbReference type="ChEBI" id="CHEBI:18420"/>
        <label>1</label>
    </ligand>
</feature>
<comment type="cofactor">
    <cofactor evidence="6">
        <name>Mg(2+)</name>
        <dbReference type="ChEBI" id="CHEBI:18420"/>
    </cofactor>
    <cofactor evidence="6">
        <name>Mn(2+)</name>
        <dbReference type="ChEBI" id="CHEBI:29035"/>
    </cofactor>
    <text evidence="6">Probably binds two magnesium or manganese ions per subunit.</text>
</comment>
<proteinExistence type="inferred from homology"/>
<dbReference type="GO" id="GO:0008311">
    <property type="term" value="F:double-stranded DNA 3'-5' DNA exonuclease activity"/>
    <property type="evidence" value="ECO:0007669"/>
    <property type="project" value="UniProtKB-EC"/>
</dbReference>
<dbReference type="GO" id="GO:0004519">
    <property type="term" value="F:endonuclease activity"/>
    <property type="evidence" value="ECO:0007669"/>
    <property type="project" value="InterPro"/>
</dbReference>